<name>A0A6I5NK83_9BIFI</name>
<keyword evidence="1" id="KW-1133">Transmembrane helix</keyword>
<evidence type="ECO:0000256" key="1">
    <source>
        <dbReference type="SAM" id="Phobius"/>
    </source>
</evidence>
<keyword evidence="3" id="KW-1185">Reference proteome</keyword>
<feature type="transmembrane region" description="Helical" evidence="1">
    <location>
        <begin position="153"/>
        <end position="170"/>
    </location>
</feature>
<evidence type="ECO:0008006" key="4">
    <source>
        <dbReference type="Google" id="ProtNLM"/>
    </source>
</evidence>
<gene>
    <name evidence="2" type="ORF">F6S87_01190</name>
</gene>
<dbReference type="AlphaFoldDB" id="A0A6I5NK83"/>
<proteinExistence type="predicted"/>
<feature type="transmembrane region" description="Helical" evidence="1">
    <location>
        <begin position="101"/>
        <end position="122"/>
    </location>
</feature>
<feature type="transmembrane region" description="Helical" evidence="1">
    <location>
        <begin position="29"/>
        <end position="48"/>
    </location>
</feature>
<dbReference type="Proteomes" id="UP000469292">
    <property type="component" value="Unassembled WGS sequence"/>
</dbReference>
<comment type="caution">
    <text evidence="2">The sequence shown here is derived from an EMBL/GenBank/DDBJ whole genome shotgun (WGS) entry which is preliminary data.</text>
</comment>
<protein>
    <recommendedName>
        <fullName evidence="4">Peptidase A24</fullName>
    </recommendedName>
</protein>
<keyword evidence="1" id="KW-0812">Transmembrane</keyword>
<sequence>MRYLLVAPSLLCGLAVAASDIRRRLVPRRWIAAGVACQLIVLLVVALADTPAGTTETTAIGVAEGDASGVTGTILATVLVPACWGVAAGLLQWMLALARPGALGFGDVTASAMCGVAVGVFGAVVFARWWLLMGLLGLACLATWHRVARSPGMPFVPVIVLSAVLSVVLSR</sequence>
<dbReference type="EMBL" id="VYSG01000001">
    <property type="protein sequence ID" value="NEG69262.1"/>
    <property type="molecule type" value="Genomic_DNA"/>
</dbReference>
<accession>A0A6I5NK83</accession>
<evidence type="ECO:0000313" key="3">
    <source>
        <dbReference type="Proteomes" id="UP000469292"/>
    </source>
</evidence>
<feature type="transmembrane region" description="Helical" evidence="1">
    <location>
        <begin position="69"/>
        <end position="95"/>
    </location>
</feature>
<keyword evidence="1" id="KW-0472">Membrane</keyword>
<organism evidence="2 3">
    <name type="scientific">Bifidobacterium choloepi</name>
    <dbReference type="NCBI Taxonomy" id="2614131"/>
    <lineage>
        <taxon>Bacteria</taxon>
        <taxon>Bacillati</taxon>
        <taxon>Actinomycetota</taxon>
        <taxon>Actinomycetes</taxon>
        <taxon>Bifidobacteriales</taxon>
        <taxon>Bifidobacteriaceae</taxon>
        <taxon>Bifidobacterium</taxon>
    </lineage>
</organism>
<evidence type="ECO:0000313" key="2">
    <source>
        <dbReference type="EMBL" id="NEG69262.1"/>
    </source>
</evidence>
<reference evidence="2 3" key="1">
    <citation type="submission" date="2019-09" db="EMBL/GenBank/DDBJ databases">
        <title>Phylogenetic characterization of a novel taxon of the genus Bifidobacterium: Bifidobacterium choloepi sp. nov.</title>
        <authorList>
            <person name="Modesto M."/>
            <person name="Satti M."/>
        </authorList>
    </citation>
    <scope>NUCLEOTIDE SEQUENCE [LARGE SCALE GENOMIC DNA]</scope>
    <source>
        <strain evidence="2 3">BRDM6</strain>
    </source>
</reference>